<evidence type="ECO:0000313" key="1">
    <source>
        <dbReference type="EMBL" id="MCK8782438.1"/>
    </source>
</evidence>
<proteinExistence type="predicted"/>
<name>A0ABT0IX41_9HYPH</name>
<gene>
    <name evidence="1" type="ORF">M0654_20890</name>
</gene>
<evidence type="ECO:0000313" key="2">
    <source>
        <dbReference type="Proteomes" id="UP001202827"/>
    </source>
</evidence>
<dbReference type="EMBL" id="JALPRY010000027">
    <property type="protein sequence ID" value="MCK8782438.1"/>
    <property type="molecule type" value="Genomic_DNA"/>
</dbReference>
<dbReference type="InterPro" id="IPR014917">
    <property type="entry name" value="DUF1800"/>
</dbReference>
<reference evidence="1 2" key="1">
    <citation type="submission" date="2022-04" db="EMBL/GenBank/DDBJ databases">
        <title>Rhizobium coralii sp. nov., isolated from coral Turbinaria peltata.</title>
        <authorList>
            <person name="Sun H."/>
        </authorList>
    </citation>
    <scope>NUCLEOTIDE SEQUENCE [LARGE SCALE GENOMIC DNA]</scope>
    <source>
        <strain evidence="1 2">NTR19</strain>
    </source>
</reference>
<comment type="caution">
    <text evidence="1">The sequence shown here is derived from an EMBL/GenBank/DDBJ whole genome shotgun (WGS) entry which is preliminary data.</text>
</comment>
<dbReference type="Proteomes" id="UP001202827">
    <property type="component" value="Unassembled WGS sequence"/>
</dbReference>
<dbReference type="RefSeq" id="WP_248684726.1">
    <property type="nucleotide sequence ID" value="NZ_JALPRY010000027.1"/>
</dbReference>
<dbReference type="Pfam" id="PF08811">
    <property type="entry name" value="DUF1800"/>
    <property type="match status" value="1"/>
</dbReference>
<keyword evidence="2" id="KW-1185">Reference proteome</keyword>
<sequence>MALSTATLAAIRYGYGLRPGEDFPGDAAGVLAQVAVGVAEKPTFPRDGVAGRLERATRLLSVKAAEAKAAEGGKPNESIRQEMDKEAHEIFRQDAMARLGRAVHSRLGFYERLVSFWANHFAVSVADFLPMGMIAGLHEVQAIRPKLGAKFSALLQAAVLHPALLISVQGDGTTAAAEGSAPTLRNERLARQLLDAYTLGPDAGQTPDDLQATARVLGGVTVDYRALTILFEPRFSPPGPHVVMGKTYRGEEGGNQDHVLLLEDLAVHPKTAAHICRKLVRHFIADEAPEELVSAMTDAWEKSEGDLMRVYQAMLEHPRAWSEPGRKIKAPFEFVASTFRAIELSERSLAGLQRDMEIEADGPVGKAIELAAGVRAEDRRARADRAEALTLGALQRMGQPMWHPPRLEGHGDDAGAWMTPDQMRERISWARMVAGIFAQRIEPNALVVAALGDAVRPETKRLVEHAPSRLQGIGMVLASPEFNRR</sequence>
<protein>
    <submittedName>
        <fullName evidence="1">DUF1800 domain-containing protein</fullName>
    </submittedName>
</protein>
<organism evidence="1 2">
    <name type="scientific">Neorhizobium turbinariae</name>
    <dbReference type="NCBI Taxonomy" id="2937795"/>
    <lineage>
        <taxon>Bacteria</taxon>
        <taxon>Pseudomonadati</taxon>
        <taxon>Pseudomonadota</taxon>
        <taxon>Alphaproteobacteria</taxon>
        <taxon>Hyphomicrobiales</taxon>
        <taxon>Rhizobiaceae</taxon>
        <taxon>Rhizobium/Agrobacterium group</taxon>
        <taxon>Neorhizobium</taxon>
    </lineage>
</organism>
<accession>A0ABT0IX41</accession>